<proteinExistence type="predicted"/>
<sequence length="274" mass="31230">HTICFFNATFSIIIVVIDFNFLYRYWAVSNSRYLKYFSTNWFPLFLLFIAVVEGAVCHSVSYFLFEATPDARASIADSLYNKYGIDAMERSMIIADYWRDGHYNVKPLTGICIYSAILTVGIGMMLYCGVGIVRSLSTIGYHISPKTRRLQYALFRMLTVQTIVPLCSVHLACASVLILPIFGQGLEFLGDICPPLLSFFAPLDALVVLLLMKDYRIAAQSMVTCSTWHFSEHKSSILYHFQDSCRHWKIQILAGIVISVTILFNRVRNVRPRI</sequence>
<feature type="transmembrane region" description="Helical" evidence="1">
    <location>
        <begin position="108"/>
        <end position="133"/>
    </location>
</feature>
<evidence type="ECO:0000313" key="2">
    <source>
        <dbReference type="EMBL" id="GMT21947.1"/>
    </source>
</evidence>
<evidence type="ECO:0008006" key="4">
    <source>
        <dbReference type="Google" id="ProtNLM"/>
    </source>
</evidence>
<comment type="caution">
    <text evidence="2">The sequence shown here is derived from an EMBL/GenBank/DDBJ whole genome shotgun (WGS) entry which is preliminary data.</text>
</comment>
<reference evidence="2" key="1">
    <citation type="submission" date="2023-10" db="EMBL/GenBank/DDBJ databases">
        <title>Genome assembly of Pristionchus species.</title>
        <authorList>
            <person name="Yoshida K."/>
            <person name="Sommer R.J."/>
        </authorList>
    </citation>
    <scope>NUCLEOTIDE SEQUENCE</scope>
    <source>
        <strain evidence="2">RS5133</strain>
    </source>
</reference>
<accession>A0AAV5VTC1</accession>
<dbReference type="InterPro" id="IPR019428">
    <property type="entry name" value="7TM_GPCR_serpentine_rcpt_Str"/>
</dbReference>
<gene>
    <name evidence="2" type="ORF">PFISCL1PPCAC_13244</name>
</gene>
<keyword evidence="1" id="KW-0812">Transmembrane</keyword>
<feature type="transmembrane region" description="Helical" evidence="1">
    <location>
        <begin position="188"/>
        <end position="212"/>
    </location>
</feature>
<feature type="non-terminal residue" evidence="2">
    <location>
        <position position="1"/>
    </location>
</feature>
<evidence type="ECO:0000313" key="3">
    <source>
        <dbReference type="Proteomes" id="UP001432322"/>
    </source>
</evidence>
<keyword evidence="1" id="KW-1133">Transmembrane helix</keyword>
<feature type="transmembrane region" description="Helical" evidence="1">
    <location>
        <begin position="250"/>
        <end position="267"/>
    </location>
</feature>
<evidence type="ECO:0000256" key="1">
    <source>
        <dbReference type="SAM" id="Phobius"/>
    </source>
</evidence>
<protein>
    <recommendedName>
        <fullName evidence="4">G protein-coupled receptor</fullName>
    </recommendedName>
</protein>
<dbReference type="Pfam" id="PF10326">
    <property type="entry name" value="7TM_GPCR_Str"/>
    <property type="match status" value="1"/>
</dbReference>
<dbReference type="Proteomes" id="UP001432322">
    <property type="component" value="Unassembled WGS sequence"/>
</dbReference>
<dbReference type="PANTHER" id="PTHR22943">
    <property type="entry name" value="7-TRANSMEMBRANE DOMAIN RECEPTOR C.ELEGANS"/>
    <property type="match status" value="1"/>
</dbReference>
<dbReference type="EMBL" id="BTSY01000004">
    <property type="protein sequence ID" value="GMT21947.1"/>
    <property type="molecule type" value="Genomic_DNA"/>
</dbReference>
<dbReference type="SUPFAM" id="SSF81321">
    <property type="entry name" value="Family A G protein-coupled receptor-like"/>
    <property type="match status" value="1"/>
</dbReference>
<organism evidence="2 3">
    <name type="scientific">Pristionchus fissidentatus</name>
    <dbReference type="NCBI Taxonomy" id="1538716"/>
    <lineage>
        <taxon>Eukaryota</taxon>
        <taxon>Metazoa</taxon>
        <taxon>Ecdysozoa</taxon>
        <taxon>Nematoda</taxon>
        <taxon>Chromadorea</taxon>
        <taxon>Rhabditida</taxon>
        <taxon>Rhabditina</taxon>
        <taxon>Diplogasteromorpha</taxon>
        <taxon>Diplogasteroidea</taxon>
        <taxon>Neodiplogasteridae</taxon>
        <taxon>Pristionchus</taxon>
    </lineage>
</organism>
<feature type="transmembrane region" description="Helical" evidence="1">
    <location>
        <begin position="154"/>
        <end position="182"/>
    </location>
</feature>
<keyword evidence="1" id="KW-0472">Membrane</keyword>
<dbReference type="AlphaFoldDB" id="A0AAV5VTC1"/>
<dbReference type="PANTHER" id="PTHR22943:SF248">
    <property type="entry name" value="SEVEN TM RECEPTOR"/>
    <property type="match status" value="1"/>
</dbReference>
<feature type="transmembrane region" description="Helical" evidence="1">
    <location>
        <begin position="6"/>
        <end position="23"/>
    </location>
</feature>
<feature type="transmembrane region" description="Helical" evidence="1">
    <location>
        <begin position="44"/>
        <end position="65"/>
    </location>
</feature>
<name>A0AAV5VTC1_9BILA</name>
<keyword evidence="3" id="KW-1185">Reference proteome</keyword>